<feature type="domain" description="Nitroreductase" evidence="3">
    <location>
        <begin position="14"/>
        <end position="190"/>
    </location>
</feature>
<dbReference type="EMBL" id="BMDD01000001">
    <property type="protein sequence ID" value="GGH67468.1"/>
    <property type="molecule type" value="Genomic_DNA"/>
</dbReference>
<dbReference type="PANTHER" id="PTHR43673">
    <property type="entry name" value="NAD(P)H NITROREDUCTASE YDGI-RELATED"/>
    <property type="match status" value="1"/>
</dbReference>
<organism evidence="4 5">
    <name type="scientific">Saccharibacillus endophyticus</name>
    <dbReference type="NCBI Taxonomy" id="2060666"/>
    <lineage>
        <taxon>Bacteria</taxon>
        <taxon>Bacillati</taxon>
        <taxon>Bacillota</taxon>
        <taxon>Bacilli</taxon>
        <taxon>Bacillales</taxon>
        <taxon>Paenibacillaceae</taxon>
        <taxon>Saccharibacillus</taxon>
    </lineage>
</organism>
<dbReference type="Gene3D" id="3.40.109.10">
    <property type="entry name" value="NADH Oxidase"/>
    <property type="match status" value="1"/>
</dbReference>
<comment type="caution">
    <text evidence="4">The sequence shown here is derived from an EMBL/GenBank/DDBJ whole genome shotgun (WGS) entry which is preliminary data.</text>
</comment>
<evidence type="ECO:0000259" key="3">
    <source>
        <dbReference type="Pfam" id="PF00881"/>
    </source>
</evidence>
<reference evidence="5" key="1">
    <citation type="journal article" date="2019" name="Int. J. Syst. Evol. Microbiol.">
        <title>The Global Catalogue of Microorganisms (GCM) 10K type strain sequencing project: providing services to taxonomists for standard genome sequencing and annotation.</title>
        <authorList>
            <consortium name="The Broad Institute Genomics Platform"/>
            <consortium name="The Broad Institute Genome Sequencing Center for Infectious Disease"/>
            <person name="Wu L."/>
            <person name="Ma J."/>
        </authorList>
    </citation>
    <scope>NUCLEOTIDE SEQUENCE [LARGE SCALE GENOMIC DNA]</scope>
    <source>
        <strain evidence="5">CCM 8702</strain>
    </source>
</reference>
<evidence type="ECO:0000313" key="4">
    <source>
        <dbReference type="EMBL" id="GGH67468.1"/>
    </source>
</evidence>
<evidence type="ECO:0000256" key="1">
    <source>
        <dbReference type="ARBA" id="ARBA00007118"/>
    </source>
</evidence>
<sequence>MQELTTAQDLTTLLKNRHSAIKFVPETPISRQELTEIFELTKLAPSAFNLQHVHYVPVMNEDVKEKIYQASGGQYKIKLASAVIAVFGDKSAYTHIAEMNEGFLSLGIIDRMEFDTTVRDVTEFYELRGEGFQQEEAIRNASLSAMMFMLIAKDKGWDTCPMIGFDPQAVRDAVGAPDNMTPVMLIAIGKEDTGKRRPRGYRKPVSEFVTFDQF</sequence>
<proteinExistence type="inferred from homology"/>
<dbReference type="InterPro" id="IPR000415">
    <property type="entry name" value="Nitroreductase-like"/>
</dbReference>
<name>A0ABQ1ZJX0_9BACL</name>
<dbReference type="SUPFAM" id="SSF55469">
    <property type="entry name" value="FMN-dependent nitroreductase-like"/>
    <property type="match status" value="1"/>
</dbReference>
<evidence type="ECO:0000313" key="5">
    <source>
        <dbReference type="Proteomes" id="UP000605427"/>
    </source>
</evidence>
<comment type="similarity">
    <text evidence="1">Belongs to the nitroreductase family.</text>
</comment>
<gene>
    <name evidence="4" type="primary">mhqN</name>
    <name evidence="4" type="ORF">GCM10007362_00480</name>
</gene>
<dbReference type="Pfam" id="PF00881">
    <property type="entry name" value="Nitroreductase"/>
    <property type="match status" value="1"/>
</dbReference>
<protein>
    <submittedName>
        <fullName evidence="4">NAD(P)H nitroreductase MhqN</fullName>
    </submittedName>
</protein>
<dbReference type="PANTHER" id="PTHR43673:SF12">
    <property type="entry name" value="PROTEIN DRGA"/>
    <property type="match status" value="1"/>
</dbReference>
<keyword evidence="2" id="KW-0560">Oxidoreductase</keyword>
<keyword evidence="5" id="KW-1185">Reference proteome</keyword>
<accession>A0ABQ1ZJX0</accession>
<dbReference type="Proteomes" id="UP000605427">
    <property type="component" value="Unassembled WGS sequence"/>
</dbReference>
<dbReference type="CDD" id="cd02137">
    <property type="entry name" value="MhqN-like"/>
    <property type="match status" value="1"/>
</dbReference>
<evidence type="ECO:0000256" key="2">
    <source>
        <dbReference type="ARBA" id="ARBA00023002"/>
    </source>
</evidence>
<dbReference type="InterPro" id="IPR029479">
    <property type="entry name" value="Nitroreductase"/>
</dbReference>
<dbReference type="RefSeq" id="WP_172237377.1">
    <property type="nucleotide sequence ID" value="NZ_BMDD01000001.1"/>
</dbReference>